<sequence>MLLLRLSLLALLLRANPGSLATANPLGRRQNHRWLLVVFDDGNGKTYQVSVQANTPGVQTNNSMVVSQVSLHSGPIAACTVFGINGSMQEVAGGAPAPIEPPQAQYFVYCAASQKGGFV</sequence>
<comment type="caution">
    <text evidence="2">The sequence shown here is derived from an EMBL/GenBank/DDBJ whole genome shotgun (WGS) entry which is preliminary data.</text>
</comment>
<dbReference type="Proteomes" id="UP001396898">
    <property type="component" value="Unassembled WGS sequence"/>
</dbReference>
<evidence type="ECO:0000313" key="2">
    <source>
        <dbReference type="EMBL" id="KAK8029220.1"/>
    </source>
</evidence>
<feature type="chain" id="PRO_5045398213" description="Secreted protein" evidence="1">
    <location>
        <begin position="22"/>
        <end position="119"/>
    </location>
</feature>
<feature type="signal peptide" evidence="1">
    <location>
        <begin position="1"/>
        <end position="21"/>
    </location>
</feature>
<keyword evidence="1" id="KW-0732">Signal</keyword>
<evidence type="ECO:0000313" key="3">
    <source>
        <dbReference type="Proteomes" id="UP001396898"/>
    </source>
</evidence>
<accession>A0ABR1SCV9</accession>
<reference evidence="2 3" key="1">
    <citation type="submission" date="2023-01" db="EMBL/GenBank/DDBJ databases">
        <title>Analysis of 21 Apiospora genomes using comparative genomics revels a genus with tremendous synthesis potential of carbohydrate active enzymes and secondary metabolites.</title>
        <authorList>
            <person name="Sorensen T."/>
        </authorList>
    </citation>
    <scope>NUCLEOTIDE SEQUENCE [LARGE SCALE GENOMIC DNA]</scope>
    <source>
        <strain evidence="2 3">CBS 20057</strain>
    </source>
</reference>
<evidence type="ECO:0000256" key="1">
    <source>
        <dbReference type="SAM" id="SignalP"/>
    </source>
</evidence>
<organism evidence="2 3">
    <name type="scientific">Apiospora marii</name>
    <dbReference type="NCBI Taxonomy" id="335849"/>
    <lineage>
        <taxon>Eukaryota</taxon>
        <taxon>Fungi</taxon>
        <taxon>Dikarya</taxon>
        <taxon>Ascomycota</taxon>
        <taxon>Pezizomycotina</taxon>
        <taxon>Sordariomycetes</taxon>
        <taxon>Xylariomycetidae</taxon>
        <taxon>Amphisphaeriales</taxon>
        <taxon>Apiosporaceae</taxon>
        <taxon>Apiospora</taxon>
    </lineage>
</organism>
<name>A0ABR1SCV9_9PEZI</name>
<evidence type="ECO:0008006" key="4">
    <source>
        <dbReference type="Google" id="ProtNLM"/>
    </source>
</evidence>
<keyword evidence="3" id="KW-1185">Reference proteome</keyword>
<protein>
    <recommendedName>
        <fullName evidence="4">Secreted protein</fullName>
    </recommendedName>
</protein>
<proteinExistence type="predicted"/>
<gene>
    <name evidence="2" type="ORF">PG991_006276</name>
</gene>
<dbReference type="EMBL" id="JAQQWI010000007">
    <property type="protein sequence ID" value="KAK8029220.1"/>
    <property type="molecule type" value="Genomic_DNA"/>
</dbReference>